<evidence type="ECO:0000256" key="7">
    <source>
        <dbReference type="ARBA" id="ARBA00023122"/>
    </source>
</evidence>
<dbReference type="RefSeq" id="WP_100350069.1">
    <property type="nucleotide sequence ID" value="NZ_PGTZ01000008.1"/>
</dbReference>
<keyword evidence="5" id="KW-0677">Repeat</keyword>
<evidence type="ECO:0000256" key="4">
    <source>
        <dbReference type="ARBA" id="ARBA00022692"/>
    </source>
</evidence>
<evidence type="ECO:0000256" key="5">
    <source>
        <dbReference type="ARBA" id="ARBA00022737"/>
    </source>
</evidence>
<dbReference type="SMART" id="SM01091">
    <property type="entry name" value="CorC_HlyC"/>
    <property type="match status" value="1"/>
</dbReference>
<comment type="caution">
    <text evidence="13">The sequence shown here is derived from an EMBL/GenBank/DDBJ whole genome shotgun (WGS) entry which is preliminary data.</text>
</comment>
<dbReference type="PANTHER" id="PTHR22777">
    <property type="entry name" value="HEMOLYSIN-RELATED"/>
    <property type="match status" value="1"/>
</dbReference>
<evidence type="ECO:0000256" key="1">
    <source>
        <dbReference type="ARBA" id="ARBA00004651"/>
    </source>
</evidence>
<dbReference type="CDD" id="cd04590">
    <property type="entry name" value="CBS_pair_CorC_HlyC_assoc"/>
    <property type="match status" value="1"/>
</dbReference>
<evidence type="ECO:0000313" key="14">
    <source>
        <dbReference type="Proteomes" id="UP000231586"/>
    </source>
</evidence>
<dbReference type="InterPro" id="IPR002550">
    <property type="entry name" value="CNNM"/>
</dbReference>
<evidence type="ECO:0000256" key="3">
    <source>
        <dbReference type="ARBA" id="ARBA00022475"/>
    </source>
</evidence>
<comment type="similarity">
    <text evidence="2">Belongs to the UPF0053 family.</text>
</comment>
<dbReference type="PANTHER" id="PTHR22777:SF32">
    <property type="entry name" value="UPF0053 INNER MEMBRANE PROTEIN YFJD"/>
    <property type="match status" value="1"/>
</dbReference>
<evidence type="ECO:0000259" key="12">
    <source>
        <dbReference type="PROSITE" id="PS51371"/>
    </source>
</evidence>
<dbReference type="InterPro" id="IPR005170">
    <property type="entry name" value="Transptr-assoc_dom"/>
</dbReference>
<dbReference type="OrthoDB" id="110231at2"/>
<dbReference type="InterPro" id="IPR046342">
    <property type="entry name" value="CBS_dom_sf"/>
</dbReference>
<evidence type="ECO:0000256" key="9">
    <source>
        <dbReference type="PROSITE-ProRule" id="PRU00703"/>
    </source>
</evidence>
<evidence type="ECO:0000256" key="11">
    <source>
        <dbReference type="SAM" id="Phobius"/>
    </source>
</evidence>
<dbReference type="Proteomes" id="UP000231586">
    <property type="component" value="Unassembled WGS sequence"/>
</dbReference>
<keyword evidence="4 11" id="KW-0812">Transmembrane</keyword>
<keyword evidence="7 9" id="KW-0129">CBS domain</keyword>
<dbReference type="InterPro" id="IPR016169">
    <property type="entry name" value="FAD-bd_PCMH_sub2"/>
</dbReference>
<keyword evidence="3" id="KW-1003">Cell membrane</keyword>
<sequence length="435" mass="46846">MTDAPVWLLALVALVGIVLAAVLSAGETAVVRVSHAALTELGTTTTNPRRQAAVRRATTLVDDARGTAVSASLLRVLAEMLSTACITLTVAVWLDSWWEVLLVAVGVSLVVAVLLVRLSPRSLGRRHAPVVVAASSRLLGGAVVLTRWLQPLLRTSAPTPQEEVDELRELVERTGESDAFEDDDRELIRSVFELGDTMVREVMVPRTDMITTAADTPLVKALRLFLRSGFSRVPVIGESTDDLLGVLYFKDVVRVLEQQGNAPTALAERTAHDVARPPVFVPESKPVDDLLREMQAAANHIALVVDEYGGIAGLVTIEDLLEEIVGELTDEHDRSGPEVEDLGDGTYRVPARLGLDDLGELFGVEIEDDDVDTAGGLLAKALGKVPIAGSGADVHGVRLVAERVEGRRRRLASLLASRAQNDPHQTTRPEDTDEH</sequence>
<dbReference type="Gene3D" id="3.10.580.10">
    <property type="entry name" value="CBS-domain"/>
    <property type="match status" value="1"/>
</dbReference>
<protein>
    <submittedName>
        <fullName evidence="13">CBS domain containing-hemolysin-like protein</fullName>
    </submittedName>
</protein>
<evidence type="ECO:0000256" key="10">
    <source>
        <dbReference type="SAM" id="MobiDB-lite"/>
    </source>
</evidence>
<feature type="domain" description="CBS" evidence="12">
    <location>
        <begin position="274"/>
        <end position="331"/>
    </location>
</feature>
<keyword evidence="14" id="KW-1185">Reference proteome</keyword>
<feature type="transmembrane region" description="Helical" evidence="11">
    <location>
        <begin position="6"/>
        <end position="25"/>
    </location>
</feature>
<dbReference type="InterPro" id="IPR036318">
    <property type="entry name" value="FAD-bd_PCMH-like_sf"/>
</dbReference>
<dbReference type="GO" id="GO:0005886">
    <property type="term" value="C:plasma membrane"/>
    <property type="evidence" value="ECO:0007669"/>
    <property type="project" value="UniProtKB-SubCell"/>
</dbReference>
<keyword evidence="6 11" id="KW-1133">Transmembrane helix</keyword>
<dbReference type="SUPFAM" id="SSF54631">
    <property type="entry name" value="CBS-domain pair"/>
    <property type="match status" value="1"/>
</dbReference>
<proteinExistence type="inferred from homology"/>
<dbReference type="Gene3D" id="3.30.465.10">
    <property type="match status" value="1"/>
</dbReference>
<name>A0A2M8WR36_9MICO</name>
<reference evidence="13 14" key="1">
    <citation type="submission" date="2017-11" db="EMBL/GenBank/DDBJ databases">
        <title>Genomic Encyclopedia of Archaeal and Bacterial Type Strains, Phase II (KMG-II): From Individual Species to Whole Genera.</title>
        <authorList>
            <person name="Goeker M."/>
        </authorList>
    </citation>
    <scope>NUCLEOTIDE SEQUENCE [LARGE SCALE GENOMIC DNA]</scope>
    <source>
        <strain evidence="13 14">DSM 22413</strain>
    </source>
</reference>
<dbReference type="Pfam" id="PF01595">
    <property type="entry name" value="CNNM"/>
    <property type="match status" value="1"/>
</dbReference>
<dbReference type="Pfam" id="PF00571">
    <property type="entry name" value="CBS"/>
    <property type="match status" value="2"/>
</dbReference>
<feature type="compositionally biased region" description="Basic and acidic residues" evidence="10">
    <location>
        <begin position="425"/>
        <end position="435"/>
    </location>
</feature>
<dbReference type="PROSITE" id="PS51371">
    <property type="entry name" value="CBS"/>
    <property type="match status" value="2"/>
</dbReference>
<dbReference type="EMBL" id="PGTZ01000008">
    <property type="protein sequence ID" value="PJI93364.1"/>
    <property type="molecule type" value="Genomic_DNA"/>
</dbReference>
<feature type="transmembrane region" description="Helical" evidence="11">
    <location>
        <begin position="73"/>
        <end position="94"/>
    </location>
</feature>
<feature type="region of interest" description="Disordered" evidence="10">
    <location>
        <begin position="413"/>
        <end position="435"/>
    </location>
</feature>
<dbReference type="SUPFAM" id="SSF56176">
    <property type="entry name" value="FAD-binding/transporter-associated domain-like"/>
    <property type="match status" value="1"/>
</dbReference>
<comment type="subcellular location">
    <subcellularLocation>
        <location evidence="1">Cell membrane</location>
        <topology evidence="1">Multi-pass membrane protein</topology>
    </subcellularLocation>
</comment>
<evidence type="ECO:0000313" key="13">
    <source>
        <dbReference type="EMBL" id="PJI93364.1"/>
    </source>
</evidence>
<evidence type="ECO:0000256" key="6">
    <source>
        <dbReference type="ARBA" id="ARBA00022989"/>
    </source>
</evidence>
<evidence type="ECO:0000256" key="2">
    <source>
        <dbReference type="ARBA" id="ARBA00006337"/>
    </source>
</evidence>
<dbReference type="InterPro" id="IPR044751">
    <property type="entry name" value="Ion_transp-like_CBS"/>
</dbReference>
<feature type="transmembrane region" description="Helical" evidence="11">
    <location>
        <begin position="100"/>
        <end position="118"/>
    </location>
</feature>
<organism evidence="13 14">
    <name type="scientific">Luteimicrobium subarcticum</name>
    <dbReference type="NCBI Taxonomy" id="620910"/>
    <lineage>
        <taxon>Bacteria</taxon>
        <taxon>Bacillati</taxon>
        <taxon>Actinomycetota</taxon>
        <taxon>Actinomycetes</taxon>
        <taxon>Micrococcales</taxon>
        <taxon>Luteimicrobium</taxon>
    </lineage>
</organism>
<dbReference type="SMART" id="SM00116">
    <property type="entry name" value="CBS"/>
    <property type="match status" value="2"/>
</dbReference>
<feature type="domain" description="CBS" evidence="12">
    <location>
        <begin position="203"/>
        <end position="264"/>
    </location>
</feature>
<dbReference type="FunFam" id="3.10.580.10:FF:000002">
    <property type="entry name" value="Magnesium/cobalt efflux protein CorC"/>
    <property type="match status" value="1"/>
</dbReference>
<evidence type="ECO:0000256" key="8">
    <source>
        <dbReference type="ARBA" id="ARBA00023136"/>
    </source>
</evidence>
<dbReference type="Pfam" id="PF03471">
    <property type="entry name" value="CorC_HlyC"/>
    <property type="match status" value="1"/>
</dbReference>
<dbReference type="AlphaFoldDB" id="A0A2M8WR36"/>
<accession>A0A2M8WR36</accession>
<keyword evidence="8 11" id="KW-0472">Membrane</keyword>
<dbReference type="GO" id="GO:0050660">
    <property type="term" value="F:flavin adenine dinucleotide binding"/>
    <property type="evidence" value="ECO:0007669"/>
    <property type="project" value="InterPro"/>
</dbReference>
<gene>
    <name evidence="13" type="ORF">CLV34_1933</name>
</gene>
<dbReference type="InterPro" id="IPR000644">
    <property type="entry name" value="CBS_dom"/>
</dbReference>